<evidence type="ECO:0000256" key="5">
    <source>
        <dbReference type="RuleBase" id="RU361235"/>
    </source>
</evidence>
<gene>
    <name evidence="7" type="ORF">TCAL_10027</name>
</gene>
<keyword evidence="4" id="KW-0325">Glycoprotein</keyword>
<dbReference type="OMA" id="HEHIGCF"/>
<organism evidence="7 8">
    <name type="scientific">Tigriopus californicus</name>
    <name type="common">Marine copepod</name>
    <dbReference type="NCBI Taxonomy" id="6832"/>
    <lineage>
        <taxon>Eukaryota</taxon>
        <taxon>Metazoa</taxon>
        <taxon>Ecdysozoa</taxon>
        <taxon>Arthropoda</taxon>
        <taxon>Crustacea</taxon>
        <taxon>Multicrustacea</taxon>
        <taxon>Hexanauplia</taxon>
        <taxon>Copepoda</taxon>
        <taxon>Harpacticoida</taxon>
        <taxon>Harpacticidae</taxon>
        <taxon>Tigriopus</taxon>
    </lineage>
</organism>
<reference evidence="7 8" key="1">
    <citation type="journal article" date="2018" name="Nat. Ecol. Evol.">
        <title>Genomic signatures of mitonuclear coevolution across populations of Tigriopus californicus.</title>
        <authorList>
            <person name="Barreto F.S."/>
            <person name="Watson E.T."/>
            <person name="Lima T.G."/>
            <person name="Willett C.S."/>
            <person name="Edmands S."/>
            <person name="Li W."/>
            <person name="Burton R.S."/>
        </authorList>
    </citation>
    <scope>NUCLEOTIDE SEQUENCE [LARGE SCALE GENOMIC DNA]</scope>
    <source>
        <strain evidence="7 8">San Diego</strain>
    </source>
</reference>
<comment type="similarity">
    <text evidence="1 5">Belongs to the type-B carboxylesterase/lipase family.</text>
</comment>
<evidence type="ECO:0000256" key="4">
    <source>
        <dbReference type="ARBA" id="ARBA00023180"/>
    </source>
</evidence>
<evidence type="ECO:0000313" key="7">
    <source>
        <dbReference type="EMBL" id="TRY70685.1"/>
    </source>
</evidence>
<dbReference type="EC" id="3.1.1.-" evidence="5"/>
<dbReference type="STRING" id="6832.A0A553NZ39"/>
<keyword evidence="8" id="KW-1185">Reference proteome</keyword>
<dbReference type="SUPFAM" id="SSF53474">
    <property type="entry name" value="alpha/beta-Hydrolases"/>
    <property type="match status" value="1"/>
</dbReference>
<accession>A0A553NZ39</accession>
<evidence type="ECO:0000313" key="8">
    <source>
        <dbReference type="Proteomes" id="UP000318571"/>
    </source>
</evidence>
<keyword evidence="2" id="KW-0719">Serine esterase</keyword>
<dbReference type="AlphaFoldDB" id="A0A553NZ39"/>
<dbReference type="EMBL" id="VCGU01000009">
    <property type="protein sequence ID" value="TRY70685.1"/>
    <property type="molecule type" value="Genomic_DNA"/>
</dbReference>
<dbReference type="OrthoDB" id="6378266at2759"/>
<dbReference type="InterPro" id="IPR050309">
    <property type="entry name" value="Type-B_Carboxylest/Lipase"/>
</dbReference>
<protein>
    <recommendedName>
        <fullName evidence="5">Carboxylic ester hydrolase</fullName>
        <ecNumber evidence="5">3.1.1.-</ecNumber>
    </recommendedName>
</protein>
<dbReference type="PROSITE" id="PS00941">
    <property type="entry name" value="CARBOXYLESTERASE_B_2"/>
    <property type="match status" value="1"/>
</dbReference>
<sequence length="593" mass="66401">MTSPVVLLSLGKVRGKRAKTRNGRQIYSFRSVPYALPPVGELRFRLPVPAGSWIGSLDASTRESPQCPQVSVLSPESKIFLGSEDCLYLNVFTPHLPGAGRRALFPVMVFFHGGAFNVGSNHSRLYGPDYLLDYGVVLVSVNYRIGPLGFLSLECDDAPGNLGLHDQVLALKWVHEHIGCFGGDRNNVTLFGESAGAMSNFLHLVSPLSRGLFHKVIALSGSGSTPFLHNDRKPSIYAKAMVKALGIDPKLPNSDILLALQALPVKAIMEKSTLFKDWDVTNPLPWKPIVDDFATLSFLPQPFQDLVQQGHVCKNIPILAGCNSEEGLILSAPFHKSQRRWDLLFTQWEQWAPQLFFNRETDLITESDQSCVSKIKERFFPGAGFPPRNDLNLKRLEQIYSLAIFQAPLARDLKLLFAQDLPIYSYNFQYQGPMSMVDLFRLPVLKMLLNFSGRHLGAKFYQKQLGVCHGDDLFYIFPFSLMGFPSTIKSASDLRTSEHFLALLTNFAHFGNPTPENKMGFKWEPWSEESKLHLNIGAGLAMGSNLALDSHIKFWNQLLEVNKFEPSRVEIRRLHSAIAERRNLVTDASQLLS</sequence>
<proteinExistence type="inferred from homology"/>
<feature type="domain" description="Carboxylesterase type B" evidence="6">
    <location>
        <begin position="3"/>
        <end position="546"/>
    </location>
</feature>
<keyword evidence="3 5" id="KW-0378">Hydrolase</keyword>
<dbReference type="InterPro" id="IPR029058">
    <property type="entry name" value="AB_hydrolase_fold"/>
</dbReference>
<dbReference type="GO" id="GO:0052689">
    <property type="term" value="F:carboxylic ester hydrolase activity"/>
    <property type="evidence" value="ECO:0007669"/>
    <property type="project" value="UniProtKB-KW"/>
</dbReference>
<evidence type="ECO:0000256" key="3">
    <source>
        <dbReference type="ARBA" id="ARBA00022801"/>
    </source>
</evidence>
<dbReference type="Proteomes" id="UP000318571">
    <property type="component" value="Chromosome 9"/>
</dbReference>
<dbReference type="InterPro" id="IPR002018">
    <property type="entry name" value="CarbesteraseB"/>
</dbReference>
<evidence type="ECO:0000259" key="6">
    <source>
        <dbReference type="Pfam" id="PF00135"/>
    </source>
</evidence>
<dbReference type="InterPro" id="IPR019819">
    <property type="entry name" value="Carboxylesterase_B_CS"/>
</dbReference>
<dbReference type="Pfam" id="PF00135">
    <property type="entry name" value="COesterase"/>
    <property type="match status" value="1"/>
</dbReference>
<dbReference type="PROSITE" id="PS00122">
    <property type="entry name" value="CARBOXYLESTERASE_B_1"/>
    <property type="match status" value="1"/>
</dbReference>
<evidence type="ECO:0000256" key="1">
    <source>
        <dbReference type="ARBA" id="ARBA00005964"/>
    </source>
</evidence>
<dbReference type="Gene3D" id="3.40.50.1820">
    <property type="entry name" value="alpha/beta hydrolase"/>
    <property type="match status" value="1"/>
</dbReference>
<dbReference type="PANTHER" id="PTHR11559">
    <property type="entry name" value="CARBOXYLESTERASE"/>
    <property type="match status" value="1"/>
</dbReference>
<dbReference type="InterPro" id="IPR019826">
    <property type="entry name" value="Carboxylesterase_B_AS"/>
</dbReference>
<name>A0A553NZ39_TIGCA</name>
<evidence type="ECO:0000256" key="2">
    <source>
        <dbReference type="ARBA" id="ARBA00022487"/>
    </source>
</evidence>
<comment type="caution">
    <text evidence="7">The sequence shown here is derived from an EMBL/GenBank/DDBJ whole genome shotgun (WGS) entry which is preliminary data.</text>
</comment>